<proteinExistence type="predicted"/>
<gene>
    <name evidence="2" type="ORF">RRG08_036190</name>
</gene>
<organism evidence="2 3">
    <name type="scientific">Elysia crispata</name>
    <name type="common">lettuce slug</name>
    <dbReference type="NCBI Taxonomy" id="231223"/>
    <lineage>
        <taxon>Eukaryota</taxon>
        <taxon>Metazoa</taxon>
        <taxon>Spiralia</taxon>
        <taxon>Lophotrochozoa</taxon>
        <taxon>Mollusca</taxon>
        <taxon>Gastropoda</taxon>
        <taxon>Heterobranchia</taxon>
        <taxon>Euthyneura</taxon>
        <taxon>Panpulmonata</taxon>
        <taxon>Sacoglossa</taxon>
        <taxon>Placobranchoidea</taxon>
        <taxon>Plakobranchidae</taxon>
        <taxon>Elysia</taxon>
    </lineage>
</organism>
<dbReference type="AlphaFoldDB" id="A0AAE0XEN2"/>
<dbReference type="EMBL" id="JAWDGP010008094">
    <property type="protein sequence ID" value="KAK3691386.1"/>
    <property type="molecule type" value="Genomic_DNA"/>
</dbReference>
<keyword evidence="3" id="KW-1185">Reference proteome</keyword>
<protein>
    <submittedName>
        <fullName evidence="2">Uncharacterized protein</fullName>
    </submittedName>
</protein>
<evidence type="ECO:0000313" key="2">
    <source>
        <dbReference type="EMBL" id="KAK3691386.1"/>
    </source>
</evidence>
<evidence type="ECO:0000313" key="3">
    <source>
        <dbReference type="Proteomes" id="UP001283361"/>
    </source>
</evidence>
<feature type="region of interest" description="Disordered" evidence="1">
    <location>
        <begin position="51"/>
        <end position="73"/>
    </location>
</feature>
<reference evidence="2" key="1">
    <citation type="journal article" date="2023" name="G3 (Bethesda)">
        <title>A reference genome for the long-term kleptoplast-retaining sea slug Elysia crispata morphotype clarki.</title>
        <authorList>
            <person name="Eastman K.E."/>
            <person name="Pendleton A.L."/>
            <person name="Shaikh M.A."/>
            <person name="Suttiyut T."/>
            <person name="Ogas R."/>
            <person name="Tomko P."/>
            <person name="Gavelis G."/>
            <person name="Widhalm J.R."/>
            <person name="Wisecaver J.H."/>
        </authorList>
    </citation>
    <scope>NUCLEOTIDE SEQUENCE</scope>
    <source>
        <strain evidence="2">ECLA1</strain>
    </source>
</reference>
<accession>A0AAE0XEN2</accession>
<name>A0AAE0XEN2_9GAST</name>
<feature type="compositionally biased region" description="Polar residues" evidence="1">
    <location>
        <begin position="58"/>
        <end position="73"/>
    </location>
</feature>
<feature type="region of interest" description="Disordered" evidence="1">
    <location>
        <begin position="1"/>
        <end position="33"/>
    </location>
</feature>
<sequence length="73" mass="8230">MGNRTVQGNERNEGDEVKLGAGNQVKQVKPKNKQCWEKQERGFVSSYQVRAARPSHATPDQLNSHYRLSGVFS</sequence>
<comment type="caution">
    <text evidence="2">The sequence shown here is derived from an EMBL/GenBank/DDBJ whole genome shotgun (WGS) entry which is preliminary data.</text>
</comment>
<evidence type="ECO:0000256" key="1">
    <source>
        <dbReference type="SAM" id="MobiDB-lite"/>
    </source>
</evidence>
<dbReference type="Proteomes" id="UP001283361">
    <property type="component" value="Unassembled WGS sequence"/>
</dbReference>